<dbReference type="RefSeq" id="WP_126615624.1">
    <property type="nucleotide sequence ID" value="NZ_JBHUCY010000043.1"/>
</dbReference>
<evidence type="ECO:0000313" key="3">
    <source>
        <dbReference type="Proteomes" id="UP000277007"/>
    </source>
</evidence>
<keyword evidence="2" id="KW-0255">Endonuclease</keyword>
<dbReference type="Proteomes" id="UP000277007">
    <property type="component" value="Unassembled WGS sequence"/>
</dbReference>
<organism evidence="2 3">
    <name type="scientific">Azospirillum griseum</name>
    <dbReference type="NCBI Taxonomy" id="2496639"/>
    <lineage>
        <taxon>Bacteria</taxon>
        <taxon>Pseudomonadati</taxon>
        <taxon>Pseudomonadota</taxon>
        <taxon>Alphaproteobacteria</taxon>
        <taxon>Rhodospirillales</taxon>
        <taxon>Azospirillaceae</taxon>
        <taxon>Azospirillum</taxon>
    </lineage>
</organism>
<dbReference type="InterPro" id="IPR008538">
    <property type="entry name" value="Uma2"/>
</dbReference>
<reference evidence="2 3" key="1">
    <citation type="submission" date="2018-12" db="EMBL/GenBank/DDBJ databases">
        <authorList>
            <person name="Yang Y."/>
        </authorList>
    </citation>
    <scope>NUCLEOTIDE SEQUENCE [LARGE SCALE GENOMIC DNA]</scope>
    <source>
        <strain evidence="2 3">L-25-5w-1</strain>
    </source>
</reference>
<feature type="domain" description="Putative restriction endonuclease" evidence="1">
    <location>
        <begin position="13"/>
        <end position="168"/>
    </location>
</feature>
<dbReference type="InterPro" id="IPR012296">
    <property type="entry name" value="Nuclease_put_TT1808"/>
</dbReference>
<dbReference type="PANTHER" id="PTHR36558:SF1">
    <property type="entry name" value="RESTRICTION ENDONUCLEASE DOMAIN-CONTAINING PROTEIN-RELATED"/>
    <property type="match status" value="1"/>
</dbReference>
<evidence type="ECO:0000313" key="2">
    <source>
        <dbReference type="EMBL" id="RTR19797.1"/>
    </source>
</evidence>
<dbReference type="OrthoDB" id="155284at2"/>
<keyword evidence="3" id="KW-1185">Reference proteome</keyword>
<accession>A0A3S0K455</accession>
<proteinExistence type="predicted"/>
<dbReference type="InterPro" id="IPR011335">
    <property type="entry name" value="Restrct_endonuc-II-like"/>
</dbReference>
<evidence type="ECO:0000259" key="1">
    <source>
        <dbReference type="Pfam" id="PF05685"/>
    </source>
</evidence>
<keyword evidence="2" id="KW-0378">Hydrolase</keyword>
<dbReference type="CDD" id="cd06260">
    <property type="entry name" value="DUF820-like"/>
    <property type="match status" value="1"/>
</dbReference>
<dbReference type="SUPFAM" id="SSF52980">
    <property type="entry name" value="Restriction endonuclease-like"/>
    <property type="match status" value="1"/>
</dbReference>
<dbReference type="Pfam" id="PF05685">
    <property type="entry name" value="Uma2"/>
    <property type="match status" value="1"/>
</dbReference>
<dbReference type="GO" id="GO:0004519">
    <property type="term" value="F:endonuclease activity"/>
    <property type="evidence" value="ECO:0007669"/>
    <property type="project" value="UniProtKB-KW"/>
</dbReference>
<keyword evidence="2" id="KW-0540">Nuclease</keyword>
<dbReference type="PANTHER" id="PTHR36558">
    <property type="entry name" value="GLR1098 PROTEIN"/>
    <property type="match status" value="1"/>
</dbReference>
<gene>
    <name evidence="2" type="ORF">EJ903_12395</name>
</gene>
<protein>
    <submittedName>
        <fullName evidence="2">Uma2 family endonuclease</fullName>
    </submittedName>
</protein>
<comment type="caution">
    <text evidence="2">The sequence shown here is derived from an EMBL/GenBank/DDBJ whole genome shotgun (WGS) entry which is preliminary data.</text>
</comment>
<dbReference type="AlphaFoldDB" id="A0A3S0K455"/>
<dbReference type="EMBL" id="RXMA01000010">
    <property type="protein sequence ID" value="RTR19797.1"/>
    <property type="molecule type" value="Genomic_DNA"/>
</dbReference>
<name>A0A3S0K455_9PROT</name>
<sequence length="181" mass="20322">MTNALRKPWISPDDYLSAERVAEVRHEYVDGEVFAMVGASRRHAQIVARFGHAIRQAALRRGCDAYLNDVKVRVEAANAYYYPDVVATCAPGDDDPYVVHAPALIVEVLSDSTEAVDRREKRANYQKIPSLREIVLVAQDDRRVEIYRRDGPHWVADIVTEGDVALTSLDLTLPLAALYED</sequence>
<dbReference type="Gene3D" id="3.90.1570.10">
    <property type="entry name" value="tt1808, chain A"/>
    <property type="match status" value="1"/>
</dbReference>